<dbReference type="Proteomes" id="UP000704762">
    <property type="component" value="Unassembled WGS sequence"/>
</dbReference>
<dbReference type="Pfam" id="PF13671">
    <property type="entry name" value="AAA_33"/>
    <property type="match status" value="1"/>
</dbReference>
<dbReference type="Gene3D" id="3.40.50.300">
    <property type="entry name" value="P-loop containing nucleotide triphosphate hydrolases"/>
    <property type="match status" value="1"/>
</dbReference>
<keyword evidence="2" id="KW-1185">Reference proteome</keyword>
<sequence length="195" mass="21230">MTSLIHLNGPPGIGKSTLAALYAERHPGTLNLDIDSLHGLVGGWRDPDNHTHEVLRPIALAMASTHLGGGRNVILPQYLARLEEIDAFEKTARDQGADFREVVLLAEKAESIARFDTRKDDSAWGRHNHWLVEVQGGQVMLAAMYDQLLEILQSRPSAVVVRSAPEAVEETYASLTQALLQSGDRAEPVEGSPAP</sequence>
<accession>A0ABS2RMD7</accession>
<reference evidence="1 2" key="1">
    <citation type="submission" date="2021-01" db="EMBL/GenBank/DDBJ databases">
        <title>Sequencing the genomes of 1000 actinobacteria strains.</title>
        <authorList>
            <person name="Klenk H.-P."/>
        </authorList>
    </citation>
    <scope>NUCLEOTIDE SEQUENCE [LARGE SCALE GENOMIC DNA]</scope>
    <source>
        <strain evidence="1 2">DSM 18662</strain>
    </source>
</reference>
<comment type="caution">
    <text evidence="1">The sequence shown here is derived from an EMBL/GenBank/DDBJ whole genome shotgun (WGS) entry which is preliminary data.</text>
</comment>
<keyword evidence="1" id="KW-0418">Kinase</keyword>
<dbReference type="EMBL" id="JAFBCF010000001">
    <property type="protein sequence ID" value="MBM7799099.1"/>
    <property type="molecule type" value="Genomic_DNA"/>
</dbReference>
<proteinExistence type="predicted"/>
<dbReference type="GO" id="GO:0016301">
    <property type="term" value="F:kinase activity"/>
    <property type="evidence" value="ECO:0007669"/>
    <property type="project" value="UniProtKB-KW"/>
</dbReference>
<evidence type="ECO:0000313" key="2">
    <source>
        <dbReference type="Proteomes" id="UP000704762"/>
    </source>
</evidence>
<name>A0ABS2RMD7_9ACTN</name>
<evidence type="ECO:0000313" key="1">
    <source>
        <dbReference type="EMBL" id="MBM7799099.1"/>
    </source>
</evidence>
<dbReference type="InterPro" id="IPR027417">
    <property type="entry name" value="P-loop_NTPase"/>
</dbReference>
<organism evidence="1 2">
    <name type="scientific">Microlunatus panaciterrae</name>
    <dbReference type="NCBI Taxonomy" id="400768"/>
    <lineage>
        <taxon>Bacteria</taxon>
        <taxon>Bacillati</taxon>
        <taxon>Actinomycetota</taxon>
        <taxon>Actinomycetes</taxon>
        <taxon>Propionibacteriales</taxon>
        <taxon>Propionibacteriaceae</taxon>
        <taxon>Microlunatus</taxon>
    </lineage>
</organism>
<dbReference type="RefSeq" id="WP_204917631.1">
    <property type="nucleotide sequence ID" value="NZ_BAAAQP010000002.1"/>
</dbReference>
<dbReference type="SUPFAM" id="SSF52540">
    <property type="entry name" value="P-loop containing nucleoside triphosphate hydrolases"/>
    <property type="match status" value="1"/>
</dbReference>
<keyword evidence="1" id="KW-0808">Transferase</keyword>
<protein>
    <submittedName>
        <fullName evidence="1">Kinase</fullName>
    </submittedName>
</protein>
<gene>
    <name evidence="1" type="ORF">JOE57_002020</name>
</gene>